<protein>
    <submittedName>
        <fullName evidence="1">Uncharacterized protein</fullName>
    </submittedName>
</protein>
<name>A0ABU3MAN8_9PROT</name>
<dbReference type="Proteomes" id="UP001258945">
    <property type="component" value="Unassembled WGS sequence"/>
</dbReference>
<sequence>MYDTMRASMSRLSNDDFSELANFAENGDRYSYWSLLTNRGSNYGGLALAVVTNEDRAGFIANSYRLMAMRQRMKCFHI</sequence>
<comment type="caution">
    <text evidence="1">The sequence shown here is derived from an EMBL/GenBank/DDBJ whole genome shotgun (WGS) entry which is preliminary data.</text>
</comment>
<organism evidence="1 2">
    <name type="scientific">Roseomonas gilardii</name>
    <dbReference type="NCBI Taxonomy" id="257708"/>
    <lineage>
        <taxon>Bacteria</taxon>
        <taxon>Pseudomonadati</taxon>
        <taxon>Pseudomonadota</taxon>
        <taxon>Alphaproteobacteria</taxon>
        <taxon>Acetobacterales</taxon>
        <taxon>Roseomonadaceae</taxon>
        <taxon>Roseomonas</taxon>
    </lineage>
</organism>
<dbReference type="RefSeq" id="WP_314279965.1">
    <property type="nucleotide sequence ID" value="NZ_JAVVDO010000002.1"/>
</dbReference>
<gene>
    <name evidence="1" type="ORF">RQ831_02580</name>
</gene>
<evidence type="ECO:0000313" key="1">
    <source>
        <dbReference type="EMBL" id="MDT8329922.1"/>
    </source>
</evidence>
<accession>A0ABU3MAN8</accession>
<dbReference type="EMBL" id="JAVVDO010000002">
    <property type="protein sequence ID" value="MDT8329922.1"/>
    <property type="molecule type" value="Genomic_DNA"/>
</dbReference>
<keyword evidence="2" id="KW-1185">Reference proteome</keyword>
<evidence type="ECO:0000313" key="2">
    <source>
        <dbReference type="Proteomes" id="UP001258945"/>
    </source>
</evidence>
<proteinExistence type="predicted"/>
<reference evidence="1 2" key="1">
    <citation type="journal article" date="2019" name="Microb. Pathog.">
        <title>Comparison of VITEK 2, MALDI-TOF MS, 16S rRNA gene sequencing, and whole-genome sequencing for identification of Roseomonas mucosa.</title>
        <authorList>
            <person name="Rudolph W.W."/>
            <person name="Gunzer F."/>
            <person name="Trauth M."/>
            <person name="Bunk B."/>
            <person name="Bigge R."/>
            <person name="Schrottner P."/>
        </authorList>
    </citation>
    <scope>NUCLEOTIDE SEQUENCE [LARGE SCALE GENOMIC DNA]</scope>
    <source>
        <strain evidence="1 2">DSM 103800</strain>
    </source>
</reference>